<dbReference type="EMBL" id="KZ309128">
    <property type="protein sequence ID" value="KAG8237142.1"/>
    <property type="molecule type" value="Genomic_DNA"/>
</dbReference>
<comment type="caution">
    <text evidence="1">The sequence shown here is derived from an EMBL/GenBank/DDBJ whole genome shotgun (WGS) entry which is preliminary data.</text>
</comment>
<dbReference type="AlphaFoldDB" id="A0A8K0P8K6"/>
<reference evidence="1" key="1">
    <citation type="submission" date="2013-04" db="EMBL/GenBank/DDBJ databases">
        <authorList>
            <person name="Qu J."/>
            <person name="Murali S.C."/>
            <person name="Bandaranaike D."/>
            <person name="Bellair M."/>
            <person name="Blankenburg K."/>
            <person name="Chao H."/>
            <person name="Dinh H."/>
            <person name="Doddapaneni H."/>
            <person name="Downs B."/>
            <person name="Dugan-Rocha S."/>
            <person name="Elkadiri S."/>
            <person name="Gnanaolivu R.D."/>
            <person name="Hernandez B."/>
            <person name="Javaid M."/>
            <person name="Jayaseelan J.C."/>
            <person name="Lee S."/>
            <person name="Li M."/>
            <person name="Ming W."/>
            <person name="Munidasa M."/>
            <person name="Muniz J."/>
            <person name="Nguyen L."/>
            <person name="Ongeri F."/>
            <person name="Osuji N."/>
            <person name="Pu L.-L."/>
            <person name="Puazo M."/>
            <person name="Qu C."/>
            <person name="Quiroz J."/>
            <person name="Raj R."/>
            <person name="Weissenberger G."/>
            <person name="Xin Y."/>
            <person name="Zou X."/>
            <person name="Han Y."/>
            <person name="Richards S."/>
            <person name="Worley K."/>
            <person name="Muzny D."/>
            <person name="Gibbs R."/>
        </authorList>
    </citation>
    <scope>NUCLEOTIDE SEQUENCE</scope>
    <source>
        <strain evidence="1">Sampled in the wild</strain>
    </source>
</reference>
<evidence type="ECO:0000313" key="2">
    <source>
        <dbReference type="Proteomes" id="UP000792457"/>
    </source>
</evidence>
<dbReference type="OrthoDB" id="7993676at2759"/>
<name>A0A8K0P8K6_LADFU</name>
<protein>
    <submittedName>
        <fullName evidence="1">Uncharacterized protein</fullName>
    </submittedName>
</protein>
<accession>A0A8K0P8K6</accession>
<gene>
    <name evidence="1" type="ORF">J437_LFUL011190</name>
</gene>
<sequence length="103" mass="11727">MLPALDARKSKEKRLPIVISYANKERLITVPTLESSSGSRQAQAAWNVIVDWNVEDRVKIFCCDTTASNTRRDTQKIYNLTTRCHAPSLMDDESNLFLKNIIT</sequence>
<organism evidence="1 2">
    <name type="scientific">Ladona fulva</name>
    <name type="common">Scarce chaser dragonfly</name>
    <name type="synonym">Libellula fulva</name>
    <dbReference type="NCBI Taxonomy" id="123851"/>
    <lineage>
        <taxon>Eukaryota</taxon>
        <taxon>Metazoa</taxon>
        <taxon>Ecdysozoa</taxon>
        <taxon>Arthropoda</taxon>
        <taxon>Hexapoda</taxon>
        <taxon>Insecta</taxon>
        <taxon>Pterygota</taxon>
        <taxon>Palaeoptera</taxon>
        <taxon>Odonata</taxon>
        <taxon>Epiprocta</taxon>
        <taxon>Anisoptera</taxon>
        <taxon>Libelluloidea</taxon>
        <taxon>Libellulidae</taxon>
        <taxon>Ladona</taxon>
    </lineage>
</organism>
<reference evidence="1" key="2">
    <citation type="submission" date="2017-10" db="EMBL/GenBank/DDBJ databases">
        <title>Ladona fulva Genome sequencing and assembly.</title>
        <authorList>
            <person name="Murali S."/>
            <person name="Richards S."/>
            <person name="Bandaranaike D."/>
            <person name="Bellair M."/>
            <person name="Blankenburg K."/>
            <person name="Chao H."/>
            <person name="Dinh H."/>
            <person name="Doddapaneni H."/>
            <person name="Dugan-Rocha S."/>
            <person name="Elkadiri S."/>
            <person name="Gnanaolivu R."/>
            <person name="Hernandez B."/>
            <person name="Skinner E."/>
            <person name="Javaid M."/>
            <person name="Lee S."/>
            <person name="Li M."/>
            <person name="Ming W."/>
            <person name="Munidasa M."/>
            <person name="Muniz J."/>
            <person name="Nguyen L."/>
            <person name="Hughes D."/>
            <person name="Osuji N."/>
            <person name="Pu L.-L."/>
            <person name="Puazo M."/>
            <person name="Qu C."/>
            <person name="Quiroz J."/>
            <person name="Raj R."/>
            <person name="Weissenberger G."/>
            <person name="Xin Y."/>
            <person name="Zou X."/>
            <person name="Han Y."/>
            <person name="Worley K."/>
            <person name="Muzny D."/>
            <person name="Gibbs R."/>
        </authorList>
    </citation>
    <scope>NUCLEOTIDE SEQUENCE</scope>
    <source>
        <strain evidence="1">Sampled in the wild</strain>
    </source>
</reference>
<dbReference type="Proteomes" id="UP000792457">
    <property type="component" value="Unassembled WGS sequence"/>
</dbReference>
<evidence type="ECO:0000313" key="1">
    <source>
        <dbReference type="EMBL" id="KAG8237142.1"/>
    </source>
</evidence>
<proteinExistence type="predicted"/>
<keyword evidence="2" id="KW-1185">Reference proteome</keyword>